<feature type="domain" description="Peptidase S8/S53" evidence="8">
    <location>
        <begin position="199"/>
        <end position="495"/>
    </location>
</feature>
<feature type="active site" description="Charge relay system" evidence="5">
    <location>
        <position position="462"/>
    </location>
</feature>
<keyword evidence="7" id="KW-1133">Transmembrane helix</keyword>
<evidence type="ECO:0000313" key="9">
    <source>
        <dbReference type="EMBL" id="HIV22718.1"/>
    </source>
</evidence>
<dbReference type="GO" id="GO:0004252">
    <property type="term" value="F:serine-type endopeptidase activity"/>
    <property type="evidence" value="ECO:0007669"/>
    <property type="project" value="UniProtKB-UniRule"/>
</dbReference>
<proteinExistence type="inferred from homology"/>
<dbReference type="PANTHER" id="PTHR43806:SF11">
    <property type="entry name" value="CEREVISIN-RELATED"/>
    <property type="match status" value="1"/>
</dbReference>
<feature type="active site" description="Charge relay system" evidence="5">
    <location>
        <position position="206"/>
    </location>
</feature>
<evidence type="ECO:0000256" key="3">
    <source>
        <dbReference type="ARBA" id="ARBA00022801"/>
    </source>
</evidence>
<dbReference type="PROSITE" id="PS00136">
    <property type="entry name" value="SUBTILASE_ASP"/>
    <property type="match status" value="1"/>
</dbReference>
<keyword evidence="4 5" id="KW-0720">Serine protease</keyword>
<keyword evidence="7" id="KW-0812">Transmembrane</keyword>
<feature type="active site" description="Charge relay system" evidence="5">
    <location>
        <position position="234"/>
    </location>
</feature>
<sequence length="952" mass="103771">MKKGIIIAAAAILGTAAVVLVCIFAFQWVGRMAVITVPDQYADQICVYEDGDFVYRFEPEDITADTQAAVLYVKNLLVVYTKPNLSPAEKLSLAKQVDGTVVGNISGCINALQIRVEEPELAGLEALAEKLMESDKVYYAEWDSPLWMDAQADQNRWSYSISLTAETDRGNEAAPGGNDWWAEAVGAYTAWSYEDLFQDVTVGILDSGFNLEHEDLEGNLVSLPGYEENTASSHGTGVAGIIGAKNNTVGLRGVASGSQNQVTMLCADWSPYSNDDEDWWYLNYLSTGEYLEIIKQMVGHGTTVINHSWGINIGNWLNWIGTFIEEGVTPEQQKQMRENLAEKTALNCMLLMLELLENKQDVLIVQSAGNDTDLTEWSGYFCGIDRELWDTQILEKDFPGITYEDISQRILIVAAVKNQRDGNGNYELCSFSSYGEQVRLCAPGEEIFTADKFAYHRDQGTSYAAPIVAGSAAALWALDPELSAPQVYELLTENTVGYGVAGEKQEGIYPMVNVGAAVEKLLEEKDLKTGCAVSVKDAQTGEPVKDAEVILLNFDNLGIDFGGTDTDLLSQVETASVRTDSGGAASFYNTGLDPYPACVRADGYGEWRGWLECSGFLAQIGGSLQVNEVLLSPGPAADELLLEKLKELAGQNGVMAVGTETYTGSGYGGGEQVVPAQRLTGCLCGDIWDYDGDGQSELLMVGAQPDDSYELGAGEDGTLLWITVAVYEAEETGQVSLADEKTIGVMGLTDTIRYSSVQFARGSENGQTILYLDHYLNMNSQSFEVFRIQYSDRLQVSGGVRCYEFEGAAGCDTGASDKALEELNTGGLSSENGWVLGERYDWEEISSEIPAGMMEQYRQDWQNGMAGIGLESSFFRTMYEAPEIVWAPDGGTDMTAYFQYFYDCCTSRPAACWTMTGGGAVTELCGFLSAPDHEAGMELTTYDSPGLLQEFR</sequence>
<evidence type="ECO:0000256" key="2">
    <source>
        <dbReference type="ARBA" id="ARBA00022670"/>
    </source>
</evidence>
<dbReference type="GO" id="GO:0006508">
    <property type="term" value="P:proteolysis"/>
    <property type="evidence" value="ECO:0007669"/>
    <property type="project" value="UniProtKB-KW"/>
</dbReference>
<evidence type="ECO:0000256" key="1">
    <source>
        <dbReference type="ARBA" id="ARBA00011073"/>
    </source>
</evidence>
<dbReference type="PANTHER" id="PTHR43806">
    <property type="entry name" value="PEPTIDASE S8"/>
    <property type="match status" value="1"/>
</dbReference>
<dbReference type="SUPFAM" id="SSF52743">
    <property type="entry name" value="Subtilisin-like"/>
    <property type="match status" value="1"/>
</dbReference>
<dbReference type="Gene3D" id="3.40.50.200">
    <property type="entry name" value="Peptidase S8/S53 domain"/>
    <property type="match status" value="1"/>
</dbReference>
<protein>
    <submittedName>
        <fullName evidence="9">S8 family serine peptidase</fullName>
    </submittedName>
</protein>
<reference evidence="9" key="1">
    <citation type="submission" date="2020-10" db="EMBL/GenBank/DDBJ databases">
        <authorList>
            <person name="Gilroy R."/>
        </authorList>
    </citation>
    <scope>NUCLEOTIDE SEQUENCE</scope>
    <source>
        <strain evidence="9">ChiBcec6-7307</strain>
    </source>
</reference>
<evidence type="ECO:0000256" key="5">
    <source>
        <dbReference type="PROSITE-ProRule" id="PRU01240"/>
    </source>
</evidence>
<evidence type="ECO:0000313" key="10">
    <source>
        <dbReference type="Proteomes" id="UP000886889"/>
    </source>
</evidence>
<dbReference type="PROSITE" id="PS51892">
    <property type="entry name" value="SUBTILASE"/>
    <property type="match status" value="1"/>
</dbReference>
<dbReference type="InterPro" id="IPR050131">
    <property type="entry name" value="Peptidase_S8_subtilisin-like"/>
</dbReference>
<dbReference type="PROSITE" id="PS00137">
    <property type="entry name" value="SUBTILASE_HIS"/>
    <property type="match status" value="1"/>
</dbReference>
<evidence type="ECO:0000256" key="7">
    <source>
        <dbReference type="SAM" id="Phobius"/>
    </source>
</evidence>
<accession>A0A9D1NZD1</accession>
<evidence type="ECO:0000256" key="4">
    <source>
        <dbReference type="ARBA" id="ARBA00022825"/>
    </source>
</evidence>
<evidence type="ECO:0000259" key="8">
    <source>
        <dbReference type="Pfam" id="PF00082"/>
    </source>
</evidence>
<keyword evidence="2 5" id="KW-0645">Protease</keyword>
<reference evidence="9" key="2">
    <citation type="journal article" date="2021" name="PeerJ">
        <title>Extensive microbial diversity within the chicken gut microbiome revealed by metagenomics and culture.</title>
        <authorList>
            <person name="Gilroy R."/>
            <person name="Ravi A."/>
            <person name="Getino M."/>
            <person name="Pursley I."/>
            <person name="Horton D.L."/>
            <person name="Alikhan N.F."/>
            <person name="Baker D."/>
            <person name="Gharbi K."/>
            <person name="Hall N."/>
            <person name="Watson M."/>
            <person name="Adriaenssens E.M."/>
            <person name="Foster-Nyarko E."/>
            <person name="Jarju S."/>
            <person name="Secka A."/>
            <person name="Antonio M."/>
            <person name="Oren A."/>
            <person name="Chaudhuri R.R."/>
            <person name="La Ragione R."/>
            <person name="Hildebrand F."/>
            <person name="Pallen M.J."/>
        </authorList>
    </citation>
    <scope>NUCLEOTIDE SEQUENCE</scope>
    <source>
        <strain evidence="9">ChiBcec6-7307</strain>
    </source>
</reference>
<dbReference type="PRINTS" id="PR00723">
    <property type="entry name" value="SUBTILISIN"/>
</dbReference>
<dbReference type="InterPro" id="IPR022398">
    <property type="entry name" value="Peptidase_S8_His-AS"/>
</dbReference>
<evidence type="ECO:0000256" key="6">
    <source>
        <dbReference type="RuleBase" id="RU003355"/>
    </source>
</evidence>
<dbReference type="Proteomes" id="UP000886889">
    <property type="component" value="Unassembled WGS sequence"/>
</dbReference>
<dbReference type="InterPro" id="IPR036852">
    <property type="entry name" value="Peptidase_S8/S53_dom_sf"/>
</dbReference>
<dbReference type="InterPro" id="IPR000209">
    <property type="entry name" value="Peptidase_S8/S53_dom"/>
</dbReference>
<name>A0A9D1NZD1_9FIRM</name>
<dbReference type="EMBL" id="DVOS01000023">
    <property type="protein sequence ID" value="HIV22718.1"/>
    <property type="molecule type" value="Genomic_DNA"/>
</dbReference>
<dbReference type="PROSITE" id="PS00138">
    <property type="entry name" value="SUBTILASE_SER"/>
    <property type="match status" value="1"/>
</dbReference>
<feature type="transmembrane region" description="Helical" evidence="7">
    <location>
        <begin position="7"/>
        <end position="29"/>
    </location>
</feature>
<dbReference type="AlphaFoldDB" id="A0A9D1NZD1"/>
<gene>
    <name evidence="9" type="ORF">IAC80_02135</name>
</gene>
<organism evidence="9 10">
    <name type="scientific">Candidatus Merdiplasma excrementigallinarum</name>
    <dbReference type="NCBI Taxonomy" id="2840864"/>
    <lineage>
        <taxon>Bacteria</taxon>
        <taxon>Bacillati</taxon>
        <taxon>Bacillota</taxon>
        <taxon>Clostridia</taxon>
        <taxon>Lachnospirales</taxon>
        <taxon>Lachnospiraceae</taxon>
        <taxon>Lachnospiraceae incertae sedis</taxon>
        <taxon>Candidatus Merdiplasma</taxon>
    </lineage>
</organism>
<comment type="similarity">
    <text evidence="1 5 6">Belongs to the peptidase S8 family.</text>
</comment>
<keyword evidence="3 5" id="KW-0378">Hydrolase</keyword>
<dbReference type="Pfam" id="PF00082">
    <property type="entry name" value="Peptidase_S8"/>
    <property type="match status" value="1"/>
</dbReference>
<dbReference type="InterPro" id="IPR023827">
    <property type="entry name" value="Peptidase_S8_Asp-AS"/>
</dbReference>
<comment type="caution">
    <text evidence="9">The sequence shown here is derived from an EMBL/GenBank/DDBJ whole genome shotgun (WGS) entry which is preliminary data.</text>
</comment>
<dbReference type="InterPro" id="IPR023828">
    <property type="entry name" value="Peptidase_S8_Ser-AS"/>
</dbReference>
<dbReference type="InterPro" id="IPR015500">
    <property type="entry name" value="Peptidase_S8_subtilisin-rel"/>
</dbReference>
<keyword evidence="7" id="KW-0472">Membrane</keyword>